<sequence length="92" mass="10048">MKKCETTVKVGKCVPNNRYPKYSQGFGPTRNPGYRGATRSRPYNYATHSYGFNPRGMGKQPSQYGQFGYQHNLPRGGRNSAAVSAATSAGPN</sequence>
<evidence type="ECO:0000313" key="2">
    <source>
        <dbReference type="EMBL" id="KAH3866896.1"/>
    </source>
</evidence>
<name>A0A9D4RFT2_DREPO</name>
<dbReference type="AlphaFoldDB" id="A0A9D4RFT2"/>
<evidence type="ECO:0000256" key="1">
    <source>
        <dbReference type="SAM" id="MobiDB-lite"/>
    </source>
</evidence>
<reference evidence="2" key="1">
    <citation type="journal article" date="2019" name="bioRxiv">
        <title>The Genome of the Zebra Mussel, Dreissena polymorpha: A Resource for Invasive Species Research.</title>
        <authorList>
            <person name="McCartney M.A."/>
            <person name="Auch B."/>
            <person name="Kono T."/>
            <person name="Mallez S."/>
            <person name="Zhang Y."/>
            <person name="Obille A."/>
            <person name="Becker A."/>
            <person name="Abrahante J.E."/>
            <person name="Garbe J."/>
            <person name="Badalamenti J.P."/>
            <person name="Herman A."/>
            <person name="Mangelson H."/>
            <person name="Liachko I."/>
            <person name="Sullivan S."/>
            <person name="Sone E.D."/>
            <person name="Koren S."/>
            <person name="Silverstein K.A.T."/>
            <person name="Beckman K.B."/>
            <person name="Gohl D.M."/>
        </authorList>
    </citation>
    <scope>NUCLEOTIDE SEQUENCE</scope>
    <source>
        <strain evidence="2">Duluth1</strain>
        <tissue evidence="2">Whole animal</tissue>
    </source>
</reference>
<accession>A0A9D4RFT2</accession>
<gene>
    <name evidence="2" type="ORF">DPMN_030019</name>
</gene>
<protein>
    <submittedName>
        <fullName evidence="2">Uncharacterized protein</fullName>
    </submittedName>
</protein>
<feature type="region of interest" description="Disordered" evidence="1">
    <location>
        <begin position="56"/>
        <end position="92"/>
    </location>
</feature>
<feature type="region of interest" description="Disordered" evidence="1">
    <location>
        <begin position="21"/>
        <end position="41"/>
    </location>
</feature>
<comment type="caution">
    <text evidence="2">The sequence shown here is derived from an EMBL/GenBank/DDBJ whole genome shotgun (WGS) entry which is preliminary data.</text>
</comment>
<proteinExistence type="predicted"/>
<dbReference type="Proteomes" id="UP000828390">
    <property type="component" value="Unassembled WGS sequence"/>
</dbReference>
<evidence type="ECO:0000313" key="3">
    <source>
        <dbReference type="Proteomes" id="UP000828390"/>
    </source>
</evidence>
<organism evidence="2 3">
    <name type="scientific">Dreissena polymorpha</name>
    <name type="common">Zebra mussel</name>
    <name type="synonym">Mytilus polymorpha</name>
    <dbReference type="NCBI Taxonomy" id="45954"/>
    <lineage>
        <taxon>Eukaryota</taxon>
        <taxon>Metazoa</taxon>
        <taxon>Spiralia</taxon>
        <taxon>Lophotrochozoa</taxon>
        <taxon>Mollusca</taxon>
        <taxon>Bivalvia</taxon>
        <taxon>Autobranchia</taxon>
        <taxon>Heteroconchia</taxon>
        <taxon>Euheterodonta</taxon>
        <taxon>Imparidentia</taxon>
        <taxon>Neoheterodontei</taxon>
        <taxon>Myida</taxon>
        <taxon>Dreissenoidea</taxon>
        <taxon>Dreissenidae</taxon>
        <taxon>Dreissena</taxon>
    </lineage>
</organism>
<dbReference type="EMBL" id="JAIWYP010000002">
    <property type="protein sequence ID" value="KAH3866896.1"/>
    <property type="molecule type" value="Genomic_DNA"/>
</dbReference>
<feature type="compositionally biased region" description="Polar residues" evidence="1">
    <location>
        <begin position="81"/>
        <end position="92"/>
    </location>
</feature>
<keyword evidence="3" id="KW-1185">Reference proteome</keyword>
<reference evidence="2" key="2">
    <citation type="submission" date="2020-11" db="EMBL/GenBank/DDBJ databases">
        <authorList>
            <person name="McCartney M.A."/>
            <person name="Auch B."/>
            <person name="Kono T."/>
            <person name="Mallez S."/>
            <person name="Becker A."/>
            <person name="Gohl D.M."/>
            <person name="Silverstein K.A.T."/>
            <person name="Koren S."/>
            <person name="Bechman K.B."/>
            <person name="Herman A."/>
            <person name="Abrahante J.E."/>
            <person name="Garbe J."/>
        </authorList>
    </citation>
    <scope>NUCLEOTIDE SEQUENCE</scope>
    <source>
        <strain evidence="2">Duluth1</strain>
        <tissue evidence="2">Whole animal</tissue>
    </source>
</reference>